<dbReference type="SUPFAM" id="SSF144232">
    <property type="entry name" value="HIT/MYND zinc finger-like"/>
    <property type="match status" value="1"/>
</dbReference>
<name>A0ABR1TD06_9PEZI</name>
<evidence type="ECO:0000259" key="5">
    <source>
        <dbReference type="PROSITE" id="PS50865"/>
    </source>
</evidence>
<sequence>MDKETRRKLAVERAQVMEILSDIFKDKLPDLTPDEDPEIRKRCAYCEQPGKNHCARCENALYCSRECQVKDHPLHKALCKTYGNFTDAKRPSESHVRAILFPATETQPKLVWIEQKVAQGKTTIYADKHLGRYRMAFNLTSVNMNLQLIGRETIGHGLVGLSESNCSAPGCLLNKSYMALGEPAHMMPRFGNMVFLATKPDPDPAFQGQNVVLADVDLRDHRHALDNLQLYEMNAAAGPPARLATLTEPVETMPALLLHGDGAFARWNAVLAGPPVPRMQKITTRLALVSKRNDRQAVEQDHAVAARQVGLDWFFRCYAMDSHGWAAADVTPAALRNEAARHLVPRSPTYNLRRNERNGLRIVAGPDGATDYLQRTYPQVGTLMVLERSGAVLEPEHIEVLNLFMDSVAPYNTAAVTDRIDDLDLCVGPGKCGKEEASVAFKKFWDEWKREQAAKGVRVEHLVSPYELKGDVDPGKVMVATMMNKVRRGVEVVDQTAAAEGIEQGQGSYTWRRR</sequence>
<proteinExistence type="predicted"/>
<dbReference type="Gene3D" id="6.10.140.2220">
    <property type="match status" value="1"/>
</dbReference>
<dbReference type="EMBL" id="JAQQWK010000003">
    <property type="protein sequence ID" value="KAK8044487.1"/>
    <property type="molecule type" value="Genomic_DNA"/>
</dbReference>
<comment type="caution">
    <text evidence="6">The sequence shown here is derived from an EMBL/GenBank/DDBJ whole genome shotgun (WGS) entry which is preliminary data.</text>
</comment>
<feature type="domain" description="MYND-type" evidence="5">
    <location>
        <begin position="43"/>
        <end position="79"/>
    </location>
</feature>
<dbReference type="InterPro" id="IPR002893">
    <property type="entry name" value="Znf_MYND"/>
</dbReference>
<evidence type="ECO:0000313" key="6">
    <source>
        <dbReference type="EMBL" id="KAK8044487.1"/>
    </source>
</evidence>
<evidence type="ECO:0000256" key="1">
    <source>
        <dbReference type="ARBA" id="ARBA00022723"/>
    </source>
</evidence>
<evidence type="ECO:0000256" key="3">
    <source>
        <dbReference type="ARBA" id="ARBA00022833"/>
    </source>
</evidence>
<gene>
    <name evidence="6" type="ORF">PG993_004511</name>
</gene>
<keyword evidence="3" id="KW-0862">Zinc</keyword>
<reference evidence="6 7" key="1">
    <citation type="submission" date="2023-01" db="EMBL/GenBank/DDBJ databases">
        <title>Analysis of 21 Apiospora genomes using comparative genomics revels a genus with tremendous synthesis potential of carbohydrate active enzymes and secondary metabolites.</title>
        <authorList>
            <person name="Sorensen T."/>
        </authorList>
    </citation>
    <scope>NUCLEOTIDE SEQUENCE [LARGE SCALE GENOMIC DNA]</scope>
    <source>
        <strain evidence="6 7">CBS 33761</strain>
    </source>
</reference>
<evidence type="ECO:0000256" key="2">
    <source>
        <dbReference type="ARBA" id="ARBA00022771"/>
    </source>
</evidence>
<protein>
    <recommendedName>
        <fullName evidence="5">MYND-type domain-containing protein</fullName>
    </recommendedName>
</protein>
<keyword evidence="2 4" id="KW-0863">Zinc-finger</keyword>
<evidence type="ECO:0000313" key="7">
    <source>
        <dbReference type="Proteomes" id="UP001444661"/>
    </source>
</evidence>
<dbReference type="PROSITE" id="PS01360">
    <property type="entry name" value="ZF_MYND_1"/>
    <property type="match status" value="1"/>
</dbReference>
<evidence type="ECO:0000256" key="4">
    <source>
        <dbReference type="PROSITE-ProRule" id="PRU00134"/>
    </source>
</evidence>
<organism evidence="6 7">
    <name type="scientific">Apiospora rasikravindrae</name>
    <dbReference type="NCBI Taxonomy" id="990691"/>
    <lineage>
        <taxon>Eukaryota</taxon>
        <taxon>Fungi</taxon>
        <taxon>Dikarya</taxon>
        <taxon>Ascomycota</taxon>
        <taxon>Pezizomycotina</taxon>
        <taxon>Sordariomycetes</taxon>
        <taxon>Xylariomycetidae</taxon>
        <taxon>Amphisphaeriales</taxon>
        <taxon>Apiosporaceae</taxon>
        <taxon>Apiospora</taxon>
    </lineage>
</organism>
<keyword evidence="7" id="KW-1185">Reference proteome</keyword>
<dbReference type="Proteomes" id="UP001444661">
    <property type="component" value="Unassembled WGS sequence"/>
</dbReference>
<accession>A0ABR1TD06</accession>
<dbReference type="Pfam" id="PF01753">
    <property type="entry name" value="zf-MYND"/>
    <property type="match status" value="1"/>
</dbReference>
<keyword evidence="1" id="KW-0479">Metal-binding</keyword>
<dbReference type="PROSITE" id="PS50865">
    <property type="entry name" value="ZF_MYND_2"/>
    <property type="match status" value="1"/>
</dbReference>